<gene>
    <name evidence="8" type="ORF">HERILL_LOCUS5579</name>
</gene>
<feature type="domain" description="RING-type" evidence="6">
    <location>
        <begin position="220"/>
        <end position="257"/>
    </location>
</feature>
<evidence type="ECO:0000256" key="3">
    <source>
        <dbReference type="ARBA" id="ARBA00022833"/>
    </source>
</evidence>
<proteinExistence type="predicted"/>
<dbReference type="GO" id="GO:0060255">
    <property type="term" value="P:regulation of macromolecule metabolic process"/>
    <property type="evidence" value="ECO:0007669"/>
    <property type="project" value="UniProtKB-ARBA"/>
</dbReference>
<evidence type="ECO:0000313" key="9">
    <source>
        <dbReference type="Proteomes" id="UP000594454"/>
    </source>
</evidence>
<dbReference type="PROSITE" id="PS00518">
    <property type="entry name" value="ZF_RING_1"/>
    <property type="match status" value="1"/>
</dbReference>
<evidence type="ECO:0000256" key="5">
    <source>
        <dbReference type="SAM" id="MobiDB-lite"/>
    </source>
</evidence>
<evidence type="ECO:0000313" key="8">
    <source>
        <dbReference type="EMBL" id="CAD7082555.1"/>
    </source>
</evidence>
<dbReference type="InterPro" id="IPR015947">
    <property type="entry name" value="PUA-like_sf"/>
</dbReference>
<dbReference type="InterPro" id="IPR001841">
    <property type="entry name" value="Znf_RING"/>
</dbReference>
<accession>A0A7R8UKV1</accession>
<protein>
    <recommendedName>
        <fullName evidence="10">LON peptidase N-terminal domain and RING finger protein 3</fullName>
    </recommendedName>
</protein>
<evidence type="ECO:0000256" key="1">
    <source>
        <dbReference type="ARBA" id="ARBA00022723"/>
    </source>
</evidence>
<dbReference type="FunCoup" id="A0A7R8UKV1">
    <property type="interactions" value="441"/>
</dbReference>
<dbReference type="SMART" id="SM00184">
    <property type="entry name" value="RING"/>
    <property type="match status" value="1"/>
</dbReference>
<dbReference type="EMBL" id="LR899010">
    <property type="protein sequence ID" value="CAD7082555.1"/>
    <property type="molecule type" value="Genomic_DNA"/>
</dbReference>
<feature type="region of interest" description="Disordered" evidence="5">
    <location>
        <begin position="547"/>
        <end position="566"/>
    </location>
</feature>
<organism evidence="8 9">
    <name type="scientific">Hermetia illucens</name>
    <name type="common">Black soldier fly</name>
    <dbReference type="NCBI Taxonomy" id="343691"/>
    <lineage>
        <taxon>Eukaryota</taxon>
        <taxon>Metazoa</taxon>
        <taxon>Ecdysozoa</taxon>
        <taxon>Arthropoda</taxon>
        <taxon>Hexapoda</taxon>
        <taxon>Insecta</taxon>
        <taxon>Pterygota</taxon>
        <taxon>Neoptera</taxon>
        <taxon>Endopterygota</taxon>
        <taxon>Diptera</taxon>
        <taxon>Brachycera</taxon>
        <taxon>Stratiomyomorpha</taxon>
        <taxon>Stratiomyidae</taxon>
        <taxon>Hermetiinae</taxon>
        <taxon>Hermetia</taxon>
    </lineage>
</organism>
<dbReference type="GO" id="GO:0061630">
    <property type="term" value="F:ubiquitin protein ligase activity"/>
    <property type="evidence" value="ECO:0007669"/>
    <property type="project" value="TreeGrafter"/>
</dbReference>
<evidence type="ECO:0000259" key="7">
    <source>
        <dbReference type="PROSITE" id="PS51787"/>
    </source>
</evidence>
<evidence type="ECO:0008006" key="10">
    <source>
        <dbReference type="Google" id="ProtNLM"/>
    </source>
</evidence>
<dbReference type="OrthoDB" id="264917at2759"/>
<sequence>MRYLDLTPSHHSSLLLRSKVLYNLNHFQSSLADADNALKSRPTSAKAYHRRALALTGLGRYEEALISQCLAATLDVKMSFAATTSFRNEVSRLLQRFFVPSMRSHISASLSSAPYNLEVSRRRRRRRQIHVSRNIGSSDCDETNSSCGEDDPHVVHNARHQFRRMLNFTSASGTIPRTNTRLRSLLDRIQQEVQKMKRAEHKVNFSQINPAQIDIADFDCVLCCRTLWRPVVTPCGHTYCWVCLDRCMVYSSSCPLCMSPLVEQYRSSYRGSATPIPFSLAKRSVTKFLEAAMQRFIPEWYEKRRQQEVDLEPSVPVFICTTAFPHVPCPLFVYEHRYRLMVRRAIESGERQFGIVQPHTGKSRYSDVGTMLEIRDCVLLGDGCSILSTIGFRRFRILTRDEKDGYETAKVEYIYDEPIPKDYVHVVSDMHSAVLRKAIKWYESLTDDIKEEILRSFGPMPILEENWEAVADGPAWAWWIIAILPLNQPLKVDILATTNLEKRLKAIGKTLDYITGKLRRSQQSCVVVQCEGLPTCQAIDCCQRTTSTSSTSDEQTPATDRTEFML</sequence>
<keyword evidence="2 4" id="KW-0863">Zinc-finger</keyword>
<dbReference type="PROSITE" id="PS51787">
    <property type="entry name" value="LON_N"/>
    <property type="match status" value="1"/>
</dbReference>
<dbReference type="SMART" id="SM00464">
    <property type="entry name" value="LON"/>
    <property type="match status" value="1"/>
</dbReference>
<name>A0A7R8UKV1_HERIL</name>
<dbReference type="Gene3D" id="3.30.40.10">
    <property type="entry name" value="Zinc/RING finger domain, C3HC4 (zinc finger)"/>
    <property type="match status" value="1"/>
</dbReference>
<dbReference type="InterPro" id="IPR011990">
    <property type="entry name" value="TPR-like_helical_dom_sf"/>
</dbReference>
<evidence type="ECO:0000256" key="2">
    <source>
        <dbReference type="ARBA" id="ARBA00022771"/>
    </source>
</evidence>
<dbReference type="AlphaFoldDB" id="A0A7R8UKV1"/>
<dbReference type="Pfam" id="PF00097">
    <property type="entry name" value="zf-C3HC4"/>
    <property type="match status" value="1"/>
</dbReference>
<dbReference type="InterPro" id="IPR013083">
    <property type="entry name" value="Znf_RING/FYVE/PHD"/>
</dbReference>
<dbReference type="Gene3D" id="2.30.130.40">
    <property type="entry name" value="LON domain-like"/>
    <property type="match status" value="1"/>
</dbReference>
<dbReference type="PANTHER" id="PTHR23327:SF42">
    <property type="entry name" value="LON PEPTIDASE N-TERMINAL DOMAIN AND RING FINGER PROTEIN C14F5.10C"/>
    <property type="match status" value="1"/>
</dbReference>
<keyword evidence="9" id="KW-1185">Reference proteome</keyword>
<dbReference type="Pfam" id="PF02190">
    <property type="entry name" value="LON_substr_bdg"/>
    <property type="match status" value="1"/>
</dbReference>
<dbReference type="Gene3D" id="1.25.40.10">
    <property type="entry name" value="Tetratricopeptide repeat domain"/>
    <property type="match status" value="1"/>
</dbReference>
<dbReference type="PANTHER" id="PTHR23327">
    <property type="entry name" value="RING FINGER PROTEIN 127"/>
    <property type="match status" value="1"/>
</dbReference>
<dbReference type="Proteomes" id="UP000594454">
    <property type="component" value="Chromosome 2"/>
</dbReference>
<keyword evidence="1" id="KW-0479">Metal-binding</keyword>
<dbReference type="SUPFAM" id="SSF57850">
    <property type="entry name" value="RING/U-box"/>
    <property type="match status" value="1"/>
</dbReference>
<feature type="domain" description="Lon N-terminal" evidence="7">
    <location>
        <begin position="312"/>
        <end position="515"/>
    </location>
</feature>
<dbReference type="InterPro" id="IPR003111">
    <property type="entry name" value="Lon_prtase_N"/>
</dbReference>
<keyword evidence="3" id="KW-0862">Zinc</keyword>
<dbReference type="InParanoid" id="A0A7R8UKV1"/>
<dbReference type="GO" id="GO:0005634">
    <property type="term" value="C:nucleus"/>
    <property type="evidence" value="ECO:0007669"/>
    <property type="project" value="UniProtKB-ARBA"/>
</dbReference>
<evidence type="ECO:0000259" key="6">
    <source>
        <dbReference type="PROSITE" id="PS50089"/>
    </source>
</evidence>
<dbReference type="CDD" id="cd16514">
    <property type="entry name" value="RING-HC_LONFs_rpt2"/>
    <property type="match status" value="1"/>
</dbReference>
<dbReference type="InterPro" id="IPR046336">
    <property type="entry name" value="Lon_prtase_N_sf"/>
</dbReference>
<dbReference type="GO" id="GO:0005737">
    <property type="term" value="C:cytoplasm"/>
    <property type="evidence" value="ECO:0007669"/>
    <property type="project" value="UniProtKB-ARBA"/>
</dbReference>
<dbReference type="InterPro" id="IPR018957">
    <property type="entry name" value="Znf_C3HC4_RING-type"/>
</dbReference>
<dbReference type="SUPFAM" id="SSF88697">
    <property type="entry name" value="PUA domain-like"/>
    <property type="match status" value="1"/>
</dbReference>
<evidence type="ECO:0000256" key="4">
    <source>
        <dbReference type="PROSITE-ProRule" id="PRU00175"/>
    </source>
</evidence>
<dbReference type="InterPro" id="IPR017907">
    <property type="entry name" value="Znf_RING_CS"/>
</dbReference>
<dbReference type="PROSITE" id="PS50089">
    <property type="entry name" value="ZF_RING_2"/>
    <property type="match status" value="1"/>
</dbReference>
<dbReference type="GO" id="GO:0008270">
    <property type="term" value="F:zinc ion binding"/>
    <property type="evidence" value="ECO:0007669"/>
    <property type="project" value="UniProtKB-KW"/>
</dbReference>
<reference evidence="8 9" key="1">
    <citation type="submission" date="2020-11" db="EMBL/GenBank/DDBJ databases">
        <authorList>
            <person name="Wallbank WR R."/>
            <person name="Pardo Diaz C."/>
            <person name="Kozak K."/>
            <person name="Martin S."/>
            <person name="Jiggins C."/>
            <person name="Moest M."/>
            <person name="Warren A I."/>
            <person name="Generalovic N T."/>
            <person name="Byers J.R.P. K."/>
            <person name="Montejo-Kovacevich G."/>
            <person name="Yen C E."/>
        </authorList>
    </citation>
    <scope>NUCLEOTIDE SEQUENCE [LARGE SCALE GENOMIC DNA]</scope>
</reference>
<dbReference type="SUPFAM" id="SSF48452">
    <property type="entry name" value="TPR-like"/>
    <property type="match status" value="1"/>
</dbReference>